<evidence type="ECO:0000313" key="4">
    <source>
        <dbReference type="Proteomes" id="UP000033121"/>
    </source>
</evidence>
<comment type="caution">
    <text evidence="3">The sequence shown here is derived from an EMBL/GenBank/DDBJ whole genome shotgun (WGS) entry which is preliminary data.</text>
</comment>
<protein>
    <recommendedName>
        <fullName evidence="5">TonB C-terminal domain-containing protein</fullName>
    </recommendedName>
</protein>
<feature type="compositionally biased region" description="Gly residues" evidence="1">
    <location>
        <begin position="169"/>
        <end position="184"/>
    </location>
</feature>
<evidence type="ECO:0000256" key="1">
    <source>
        <dbReference type="SAM" id="MobiDB-lite"/>
    </source>
</evidence>
<keyword evidence="4" id="KW-1185">Reference proteome</keyword>
<evidence type="ECO:0000256" key="2">
    <source>
        <dbReference type="SAM" id="Phobius"/>
    </source>
</evidence>
<gene>
    <name evidence="3" type="ORF">FPE01S_03_05050</name>
</gene>
<sequence length="291" mass="30614">MTTAFETQKNVRAAGYTATVLLGLLLILFFVRWSLPVVPPVPQEEGIEVNLGNSDEGFGDDQPKSPESPAPAHQPQYQPPKAVAAATQDEKDVETDDTEEDAPTVKKPEVVKPHAVKVPEKETATKPKSAPTTPVLNPVPAPPKPKAVFKGVSGTGTGGNEADSYKKGGNQGIAGGTGDQGKPGGDPDSRNYEGNGGTGHSGISISRGLAGRRIISQPSFEDEFNENAKVAVDIKLDATGKVIAAVFQPRGSTTSNANYKAIATRKAMLLKFNPGGEDQTGTIIFNFRVKN</sequence>
<dbReference type="AlphaFoldDB" id="A0A0E9N3V9"/>
<keyword evidence="2" id="KW-0472">Membrane</keyword>
<dbReference type="EMBL" id="BBWV01000003">
    <property type="protein sequence ID" value="GAO44468.1"/>
    <property type="molecule type" value="Genomic_DNA"/>
</dbReference>
<keyword evidence="2" id="KW-1133">Transmembrane helix</keyword>
<reference evidence="3 4" key="1">
    <citation type="submission" date="2015-04" db="EMBL/GenBank/DDBJ databases">
        <title>Whole genome shotgun sequence of Flavihumibacter petaseus NBRC 106054.</title>
        <authorList>
            <person name="Miyazawa S."/>
            <person name="Hosoyama A."/>
            <person name="Hashimoto M."/>
            <person name="Noguchi M."/>
            <person name="Tsuchikane K."/>
            <person name="Ohji S."/>
            <person name="Yamazoe A."/>
            <person name="Ichikawa N."/>
            <person name="Kimura A."/>
            <person name="Fujita N."/>
        </authorList>
    </citation>
    <scope>NUCLEOTIDE SEQUENCE [LARGE SCALE GENOMIC DNA]</scope>
    <source>
        <strain evidence="3 4">NBRC 106054</strain>
    </source>
</reference>
<organism evidence="3 4">
    <name type="scientific">Flavihumibacter petaseus NBRC 106054</name>
    <dbReference type="NCBI Taxonomy" id="1220578"/>
    <lineage>
        <taxon>Bacteria</taxon>
        <taxon>Pseudomonadati</taxon>
        <taxon>Bacteroidota</taxon>
        <taxon>Chitinophagia</taxon>
        <taxon>Chitinophagales</taxon>
        <taxon>Chitinophagaceae</taxon>
        <taxon>Flavihumibacter</taxon>
    </lineage>
</organism>
<name>A0A0E9N3V9_9BACT</name>
<evidence type="ECO:0008006" key="5">
    <source>
        <dbReference type="Google" id="ProtNLM"/>
    </source>
</evidence>
<feature type="compositionally biased region" description="Low complexity" evidence="1">
    <location>
        <begin position="70"/>
        <end position="82"/>
    </location>
</feature>
<feature type="compositionally biased region" description="Basic and acidic residues" evidence="1">
    <location>
        <begin position="103"/>
        <end position="125"/>
    </location>
</feature>
<evidence type="ECO:0000313" key="3">
    <source>
        <dbReference type="EMBL" id="GAO44468.1"/>
    </source>
</evidence>
<dbReference type="STRING" id="1220578.FPE01S_03_05050"/>
<feature type="compositionally biased region" description="Low complexity" evidence="1">
    <location>
        <begin position="126"/>
        <end position="136"/>
    </location>
</feature>
<dbReference type="Proteomes" id="UP000033121">
    <property type="component" value="Unassembled WGS sequence"/>
</dbReference>
<feature type="transmembrane region" description="Helical" evidence="2">
    <location>
        <begin position="13"/>
        <end position="35"/>
    </location>
</feature>
<proteinExistence type="predicted"/>
<accession>A0A0E9N3V9</accession>
<feature type="region of interest" description="Disordered" evidence="1">
    <location>
        <begin position="47"/>
        <end position="205"/>
    </location>
</feature>
<keyword evidence="2" id="KW-0812">Transmembrane</keyword>
<dbReference type="RefSeq" id="WP_046370389.1">
    <property type="nucleotide sequence ID" value="NZ_BBWV01000003.1"/>
</dbReference>
<feature type="compositionally biased region" description="Acidic residues" evidence="1">
    <location>
        <begin position="91"/>
        <end position="102"/>
    </location>
</feature>
<dbReference type="OrthoDB" id="676306at2"/>